<evidence type="ECO:0000256" key="6">
    <source>
        <dbReference type="ARBA" id="ARBA00014817"/>
    </source>
</evidence>
<evidence type="ECO:0000256" key="23">
    <source>
        <dbReference type="PIRSR" id="PIRSR607754-1"/>
    </source>
</evidence>
<evidence type="ECO:0000256" key="24">
    <source>
        <dbReference type="PIRSR" id="PIRSR607754-2"/>
    </source>
</evidence>
<dbReference type="Pfam" id="PF05060">
    <property type="entry name" value="MGAT2"/>
    <property type="match status" value="1"/>
</dbReference>
<comment type="pathway">
    <text evidence="3">Protein modification; protein glycosylation.</text>
</comment>
<evidence type="ECO:0000256" key="19">
    <source>
        <dbReference type="ARBA" id="ARBA00031203"/>
    </source>
</evidence>
<evidence type="ECO:0000256" key="14">
    <source>
        <dbReference type="ARBA" id="ARBA00023136"/>
    </source>
</evidence>
<proteinExistence type="inferred from homology"/>
<evidence type="ECO:0000256" key="16">
    <source>
        <dbReference type="ARBA" id="ARBA00023180"/>
    </source>
</evidence>
<feature type="binding site" evidence="24">
    <location>
        <position position="157"/>
    </location>
    <ligand>
        <name>Mn(2+)</name>
        <dbReference type="ChEBI" id="CHEBI:29035"/>
    </ligand>
</feature>
<dbReference type="WBParaSite" id="PTRK_0000527800.1">
    <property type="protein sequence ID" value="PTRK_0000527800.1"/>
    <property type="gene ID" value="PTRK_0000527800"/>
</dbReference>
<comment type="similarity">
    <text evidence="4">Belongs to the glycosyltransferase 16 (GT16) protein family.</text>
</comment>
<evidence type="ECO:0000256" key="15">
    <source>
        <dbReference type="ARBA" id="ARBA00023157"/>
    </source>
</evidence>
<dbReference type="InterPro" id="IPR007754">
    <property type="entry name" value="GlcNAc_II"/>
</dbReference>
<feature type="binding site" evidence="23">
    <location>
        <position position="50"/>
    </location>
    <ligand>
        <name>substrate</name>
    </ligand>
</feature>
<dbReference type="GO" id="GO:0000139">
    <property type="term" value="C:Golgi membrane"/>
    <property type="evidence" value="ECO:0007669"/>
    <property type="project" value="UniProtKB-SubCell"/>
</dbReference>
<feature type="disulfide bond" evidence="25">
    <location>
        <begin position="231"/>
        <end position="254"/>
    </location>
</feature>
<feature type="disulfide bond" evidence="25">
    <location>
        <begin position="275"/>
        <end position="282"/>
    </location>
</feature>
<feature type="binding site" evidence="23">
    <location>
        <begin position="125"/>
        <end position="129"/>
    </location>
    <ligand>
        <name>substrate</name>
    </ligand>
</feature>
<keyword evidence="11" id="KW-0735">Signal-anchor</keyword>
<keyword evidence="14" id="KW-0472">Membrane</keyword>
<evidence type="ECO:0000256" key="22">
    <source>
        <dbReference type="ARBA" id="ARBA00093257"/>
    </source>
</evidence>
<accession>A0A0N4ZCM6</accession>
<keyword evidence="10 24" id="KW-0479">Metal-binding</keyword>
<evidence type="ECO:0000256" key="8">
    <source>
        <dbReference type="ARBA" id="ARBA00022679"/>
    </source>
</evidence>
<dbReference type="GO" id="GO:0006487">
    <property type="term" value="P:protein N-linked glycosylation"/>
    <property type="evidence" value="ECO:0007669"/>
    <property type="project" value="TreeGrafter"/>
</dbReference>
<dbReference type="GO" id="GO:0046872">
    <property type="term" value="F:metal ion binding"/>
    <property type="evidence" value="ECO:0007669"/>
    <property type="project" value="UniProtKB-KW"/>
</dbReference>
<feature type="binding site" evidence="23">
    <location>
        <begin position="19"/>
        <end position="23"/>
    </location>
    <ligand>
        <name>substrate</name>
    </ligand>
</feature>
<evidence type="ECO:0000256" key="4">
    <source>
        <dbReference type="ARBA" id="ARBA00011011"/>
    </source>
</evidence>
<comment type="subcellular location">
    <subcellularLocation>
        <location evidence="2">Golgi apparatus membrane</location>
        <topology evidence="2">Single-pass type II membrane protein</topology>
    </subcellularLocation>
</comment>
<evidence type="ECO:0000256" key="11">
    <source>
        <dbReference type="ARBA" id="ARBA00022968"/>
    </source>
</evidence>
<evidence type="ECO:0000256" key="17">
    <source>
        <dbReference type="ARBA" id="ARBA00023211"/>
    </source>
</evidence>
<keyword evidence="17 24" id="KW-0464">Manganese</keyword>
<evidence type="ECO:0000256" key="1">
    <source>
        <dbReference type="ARBA" id="ARBA00001936"/>
    </source>
</evidence>
<evidence type="ECO:0000256" key="25">
    <source>
        <dbReference type="PIRSR" id="PIRSR607754-3"/>
    </source>
</evidence>
<sequence length="377" mass="44502">MLNEEKFSKVNIKYVIVVQVHNRLEYLQLLINSLNNVKDIESCLIIFSHDIYSADIDKPIKNISFARVMQIYYPYNLQLFPTIFPGLGDDDCPPSISKDEAYRVNCSSRSQFDSYDHYRNPKLSQIKHHWWWKLNYTFEKVLKRFKITGKIILIEEDHYVMPDAIHVLNSIYRDKDKLCNDCNIVVLGSYKWDDNKYVNDLNKVNIMQWYSSMHNMGMVIDSDLWEEITKCSQSFCTYDDYNWDWTLLKISLTCMSRPMKALTITSPRILHIGDCGTHVHDCESQKSLKRTTKLLDLSKDQLFPETLMTKELIKKTPRASQPNGGWKDIRDQYLCYHNSLNMPKGDNMGYFSEKYINYKEERGLYPFMDLDFLIGLP</sequence>
<comment type="catalytic activity">
    <reaction evidence="22">
        <text>an N(4)-{beta-D-GlcNAc-(1-&gt;2)-alpha-D-Man-(1-&gt;3)-[alpha-D-Man-(1-&gt;6)]-beta-D-Man-(1-&gt;4)-beta-D-GlcNAc-(1-&gt;4)-beta-D-GlcNAc}-L-asparaginyl-[protein] + UDP-N-acetyl-alpha-D-glucosamine = N(4)-{beta-D-GlcNAc-(1-&gt;2)-alpha-D-Man-(1-&gt;3)-[beta-D-GlcNAc-(1-&gt;2)-alpha-D-Man-(1-&gt;6)]-beta-D-Man-(1-&gt;4)-beta-D-GlcNAc-(1-&gt;4)-beta-D-GlcNAc}-L-asparaginyl-[protein] + UDP + H(+)</text>
        <dbReference type="Rhea" id="RHEA:12941"/>
        <dbReference type="Rhea" id="RHEA-COMP:13526"/>
        <dbReference type="Rhea" id="RHEA-COMP:14369"/>
        <dbReference type="ChEBI" id="CHEBI:15378"/>
        <dbReference type="ChEBI" id="CHEBI:57705"/>
        <dbReference type="ChEBI" id="CHEBI:58223"/>
        <dbReference type="ChEBI" id="CHEBI:60615"/>
        <dbReference type="ChEBI" id="CHEBI:60651"/>
        <dbReference type="EC" id="2.4.1.143"/>
    </reaction>
</comment>
<dbReference type="PANTHER" id="PTHR12871">
    <property type="entry name" value="BETA-1,2-N-ACETYLGLUCOSAMINYLTRANSFERASE II"/>
    <property type="match status" value="1"/>
</dbReference>
<evidence type="ECO:0000256" key="12">
    <source>
        <dbReference type="ARBA" id="ARBA00022989"/>
    </source>
</evidence>
<evidence type="ECO:0000313" key="26">
    <source>
        <dbReference type="Proteomes" id="UP000038045"/>
    </source>
</evidence>
<reference evidence="27" key="1">
    <citation type="submission" date="2017-02" db="UniProtKB">
        <authorList>
            <consortium name="WormBaseParasite"/>
        </authorList>
    </citation>
    <scope>IDENTIFICATION</scope>
</reference>
<keyword evidence="15 25" id="KW-1015">Disulfide bond</keyword>
<name>A0A0N4ZCM6_PARTI</name>
<dbReference type="PANTHER" id="PTHR12871:SF0">
    <property type="entry name" value="ALPHA-1,6-MANNOSYL-GLYCOPROTEIN 2-BETA-N-ACETYLGLUCOSAMINYLTRANSFERASE"/>
    <property type="match status" value="1"/>
</dbReference>
<dbReference type="GO" id="GO:0005795">
    <property type="term" value="C:Golgi stack"/>
    <property type="evidence" value="ECO:0007669"/>
    <property type="project" value="InterPro"/>
</dbReference>
<organism evidence="26 27">
    <name type="scientific">Parastrongyloides trichosuri</name>
    <name type="common">Possum-specific nematode worm</name>
    <dbReference type="NCBI Taxonomy" id="131310"/>
    <lineage>
        <taxon>Eukaryota</taxon>
        <taxon>Metazoa</taxon>
        <taxon>Ecdysozoa</taxon>
        <taxon>Nematoda</taxon>
        <taxon>Chromadorea</taxon>
        <taxon>Rhabditida</taxon>
        <taxon>Tylenchina</taxon>
        <taxon>Panagrolaimomorpha</taxon>
        <taxon>Strongyloidoidea</taxon>
        <taxon>Strongyloididae</taxon>
        <taxon>Parastrongyloides</taxon>
    </lineage>
</organism>
<dbReference type="SUPFAM" id="SSF53448">
    <property type="entry name" value="Nucleotide-diphospho-sugar transferases"/>
    <property type="match status" value="1"/>
</dbReference>
<comment type="cofactor">
    <cofactor evidence="1 24">
        <name>Mn(2+)</name>
        <dbReference type="ChEBI" id="CHEBI:29035"/>
    </cofactor>
</comment>
<dbReference type="GO" id="GO:0008455">
    <property type="term" value="F:alpha-1,6-mannosylglycoprotein 2-beta-N-acetylglucosaminyltransferase activity"/>
    <property type="evidence" value="ECO:0007669"/>
    <property type="project" value="UniProtKB-EC"/>
</dbReference>
<dbReference type="Proteomes" id="UP000038045">
    <property type="component" value="Unplaced"/>
</dbReference>
<keyword evidence="9" id="KW-0812">Transmembrane</keyword>
<evidence type="ECO:0000256" key="3">
    <source>
        <dbReference type="ARBA" id="ARBA00004922"/>
    </source>
</evidence>
<keyword evidence="12" id="KW-1133">Transmembrane helix</keyword>
<evidence type="ECO:0000256" key="13">
    <source>
        <dbReference type="ARBA" id="ARBA00023034"/>
    </source>
</evidence>
<evidence type="ECO:0000256" key="20">
    <source>
        <dbReference type="ARBA" id="ARBA00032552"/>
    </source>
</evidence>
<feature type="disulfide bond" evidence="25">
    <location>
        <begin position="179"/>
        <end position="182"/>
    </location>
</feature>
<evidence type="ECO:0000256" key="10">
    <source>
        <dbReference type="ARBA" id="ARBA00022723"/>
    </source>
</evidence>
<dbReference type="AlphaFoldDB" id="A0A0N4ZCM6"/>
<feature type="disulfide bond" evidence="25">
    <location>
        <begin position="92"/>
        <end position="106"/>
    </location>
</feature>
<feature type="disulfide bond" evidence="25">
    <location>
        <begin position="236"/>
        <end position="335"/>
    </location>
</feature>
<dbReference type="Gene3D" id="3.90.550.10">
    <property type="entry name" value="Spore Coat Polysaccharide Biosynthesis Protein SpsA, Chain A"/>
    <property type="match status" value="1"/>
</dbReference>
<feature type="binding site" evidence="24">
    <location>
        <position position="271"/>
    </location>
    <ligand>
        <name>Mn(2+)</name>
        <dbReference type="ChEBI" id="CHEBI:29035"/>
    </ligand>
</feature>
<keyword evidence="26" id="KW-1185">Reference proteome</keyword>
<keyword evidence="16" id="KW-0325">Glycoprotein</keyword>
<dbReference type="EC" id="2.4.1.143" evidence="5"/>
<evidence type="ECO:0000256" key="9">
    <source>
        <dbReference type="ARBA" id="ARBA00022692"/>
    </source>
</evidence>
<evidence type="ECO:0000256" key="7">
    <source>
        <dbReference type="ARBA" id="ARBA00022676"/>
    </source>
</evidence>
<keyword evidence="13" id="KW-0333">Golgi apparatus</keyword>
<evidence type="ECO:0000256" key="5">
    <source>
        <dbReference type="ARBA" id="ARBA00012613"/>
    </source>
</evidence>
<dbReference type="GO" id="GO:0009312">
    <property type="term" value="P:oligosaccharide biosynthetic process"/>
    <property type="evidence" value="ECO:0007669"/>
    <property type="project" value="InterPro"/>
</dbReference>
<protein>
    <recommendedName>
        <fullName evidence="6">Alpha-1,6-mannosyl-glycoprotein 2-beta-N-acetylglucosaminyltransferase</fullName>
        <ecNumber evidence="5">2.4.1.143</ecNumber>
    </recommendedName>
    <alternativeName>
        <fullName evidence="21">Beta-1,2-N-acetylglucosaminyltransferase II</fullName>
    </alternativeName>
    <alternativeName>
        <fullName evidence="20">GlcNAc-T II</fullName>
    </alternativeName>
    <alternativeName>
        <fullName evidence="19">Mannoside acetylglucosaminyltransferase 2</fullName>
    </alternativeName>
    <alternativeName>
        <fullName evidence="18">N-glycosyl-oligosaccharide-glycoprotein N-acetylglucosaminyltransferase II</fullName>
    </alternativeName>
</protein>
<dbReference type="STRING" id="131310.A0A0N4ZCM6"/>
<evidence type="ECO:0000313" key="27">
    <source>
        <dbReference type="WBParaSite" id="PTRK_0000527800.1"/>
    </source>
</evidence>
<evidence type="ECO:0000256" key="2">
    <source>
        <dbReference type="ARBA" id="ARBA00004323"/>
    </source>
</evidence>
<keyword evidence="7" id="KW-0328">Glycosyltransferase</keyword>
<dbReference type="UniPathway" id="UPA00378"/>
<dbReference type="InterPro" id="IPR029044">
    <property type="entry name" value="Nucleotide-diphossugar_trans"/>
</dbReference>
<evidence type="ECO:0000256" key="18">
    <source>
        <dbReference type="ARBA" id="ARBA00029663"/>
    </source>
</evidence>
<evidence type="ECO:0000256" key="21">
    <source>
        <dbReference type="ARBA" id="ARBA00032915"/>
    </source>
</evidence>
<keyword evidence="8" id="KW-0808">Transferase</keyword>